<accession>A0A3S1C8K8</accession>
<feature type="compositionally biased region" description="Acidic residues" evidence="1">
    <location>
        <begin position="189"/>
        <end position="201"/>
    </location>
</feature>
<evidence type="ECO:0000313" key="2">
    <source>
        <dbReference type="EMBL" id="RUS85972.1"/>
    </source>
</evidence>
<dbReference type="Proteomes" id="UP000271974">
    <property type="component" value="Unassembled WGS sequence"/>
</dbReference>
<evidence type="ECO:0000313" key="3">
    <source>
        <dbReference type="Proteomes" id="UP000271974"/>
    </source>
</evidence>
<feature type="compositionally biased region" description="Low complexity" evidence="1">
    <location>
        <begin position="63"/>
        <end position="72"/>
    </location>
</feature>
<feature type="compositionally biased region" description="Low complexity" evidence="1">
    <location>
        <begin position="269"/>
        <end position="291"/>
    </location>
</feature>
<feature type="compositionally biased region" description="Basic and acidic residues" evidence="1">
    <location>
        <begin position="512"/>
        <end position="529"/>
    </location>
</feature>
<name>A0A3S1C8K8_ELYCH</name>
<feature type="region of interest" description="Disordered" evidence="1">
    <location>
        <begin position="31"/>
        <end position="89"/>
    </location>
</feature>
<dbReference type="OrthoDB" id="5965083at2759"/>
<feature type="region of interest" description="Disordered" evidence="1">
    <location>
        <begin position="467"/>
        <end position="529"/>
    </location>
</feature>
<organism evidence="2 3">
    <name type="scientific">Elysia chlorotica</name>
    <name type="common">Eastern emerald elysia</name>
    <name type="synonym">Sea slug</name>
    <dbReference type="NCBI Taxonomy" id="188477"/>
    <lineage>
        <taxon>Eukaryota</taxon>
        <taxon>Metazoa</taxon>
        <taxon>Spiralia</taxon>
        <taxon>Lophotrochozoa</taxon>
        <taxon>Mollusca</taxon>
        <taxon>Gastropoda</taxon>
        <taxon>Heterobranchia</taxon>
        <taxon>Euthyneura</taxon>
        <taxon>Panpulmonata</taxon>
        <taxon>Sacoglossa</taxon>
        <taxon>Placobranchoidea</taxon>
        <taxon>Plakobranchidae</taxon>
        <taxon>Elysia</taxon>
    </lineage>
</organism>
<keyword evidence="3" id="KW-1185">Reference proteome</keyword>
<sequence>MMKLRRPLCSDVTLRLAVDLTPEDEYCFHDDRPSVDATNENLSAHQETNMTRSDDNRRQDFGNNNNNNSNNSTAHQDYGGSSGSSGSSVPCGRAGHVCSWYSRQGTPDKTAKDIYNHEHLHTDAKQFSTRPLDSEFKRHVEEEGNDFKEVALCEEMTNGQIRKTSSHDGLRRTRRGDQHDDSVTKYINDDIDDDDDDEDEVIPMSDEDRPGATPSPGHPKRQSPCFADAELSGCFPDSEHANRPAGDTIPRFPTVVQACRNSLPEDRSNNNNNSNSSNSSSSSCRDSTNSSAASNVRNCLDLGQELQQALTGGKTERGHDYEDDDFDDEEDEDEDEDGSDDFALSNEDLPEAPPEIPVDMDEDVDEGMEILDPSLVMSIHGELSELDPLYQGTDTDQRPGMKVEEVSDEMLKSIAEEIHEVLTDGDKDENVVGAAAEGQAPLRNQLPFHYPFTMKHVGYLFDKSRHHFTSSRSDKPKKSARSSRSSTACKSSRASPTYAQRISFTNPPPDDTEAKPSESDAHDGGIPHG</sequence>
<gene>
    <name evidence="2" type="ORF">EGW08_006242</name>
</gene>
<comment type="caution">
    <text evidence="2">The sequence shown here is derived from an EMBL/GenBank/DDBJ whole genome shotgun (WGS) entry which is preliminary data.</text>
</comment>
<feature type="region of interest" description="Disordered" evidence="1">
    <location>
        <begin position="162"/>
        <end position="292"/>
    </location>
</feature>
<feature type="region of interest" description="Disordered" evidence="1">
    <location>
        <begin position="309"/>
        <end position="357"/>
    </location>
</feature>
<evidence type="ECO:0000256" key="1">
    <source>
        <dbReference type="SAM" id="MobiDB-lite"/>
    </source>
</evidence>
<feature type="compositionally biased region" description="Acidic residues" evidence="1">
    <location>
        <begin position="321"/>
        <end position="340"/>
    </location>
</feature>
<protein>
    <submittedName>
        <fullName evidence="2">Uncharacterized protein</fullName>
    </submittedName>
</protein>
<feature type="compositionally biased region" description="Low complexity" evidence="1">
    <location>
        <begin position="482"/>
        <end position="495"/>
    </location>
</feature>
<proteinExistence type="predicted"/>
<feature type="compositionally biased region" description="Basic and acidic residues" evidence="1">
    <location>
        <begin position="165"/>
        <end position="183"/>
    </location>
</feature>
<dbReference type="EMBL" id="RQTK01000154">
    <property type="protein sequence ID" value="RUS85972.1"/>
    <property type="molecule type" value="Genomic_DNA"/>
</dbReference>
<reference evidence="2 3" key="1">
    <citation type="submission" date="2019-01" db="EMBL/GenBank/DDBJ databases">
        <title>A draft genome assembly of the solar-powered sea slug Elysia chlorotica.</title>
        <authorList>
            <person name="Cai H."/>
            <person name="Li Q."/>
            <person name="Fang X."/>
            <person name="Li J."/>
            <person name="Curtis N.E."/>
            <person name="Altenburger A."/>
            <person name="Shibata T."/>
            <person name="Feng M."/>
            <person name="Maeda T."/>
            <person name="Schwartz J.A."/>
            <person name="Shigenobu S."/>
            <person name="Lundholm N."/>
            <person name="Nishiyama T."/>
            <person name="Yang H."/>
            <person name="Hasebe M."/>
            <person name="Li S."/>
            <person name="Pierce S.K."/>
            <person name="Wang J."/>
        </authorList>
    </citation>
    <scope>NUCLEOTIDE SEQUENCE [LARGE SCALE GENOMIC DNA]</scope>
    <source>
        <strain evidence="2">EC2010</strain>
        <tissue evidence="2">Whole organism of an adult</tissue>
    </source>
</reference>
<feature type="non-terminal residue" evidence="2">
    <location>
        <position position="529"/>
    </location>
</feature>
<feature type="compositionally biased region" description="Polar residues" evidence="1">
    <location>
        <begin position="36"/>
        <end position="51"/>
    </location>
</feature>
<dbReference type="AlphaFoldDB" id="A0A3S1C8K8"/>